<evidence type="ECO:0000313" key="3">
    <source>
        <dbReference type="Proteomes" id="UP000321935"/>
    </source>
</evidence>
<dbReference type="RefSeq" id="WP_146921366.1">
    <property type="nucleotide sequence ID" value="NZ_VORW01000034.1"/>
</dbReference>
<proteinExistence type="predicted"/>
<name>A0A5C7AB14_9BACT</name>
<comment type="caution">
    <text evidence="2">The sequence shown here is derived from an EMBL/GenBank/DDBJ whole genome shotgun (WGS) entry which is preliminary data.</text>
</comment>
<accession>A0A5C7AB14</accession>
<gene>
    <name evidence="2" type="ORF">ESV85_21645</name>
</gene>
<feature type="region of interest" description="Disordered" evidence="1">
    <location>
        <begin position="76"/>
        <end position="95"/>
    </location>
</feature>
<reference evidence="2 3" key="1">
    <citation type="submission" date="2019-08" db="EMBL/GenBank/DDBJ databases">
        <title>Genomes sequence of Algoriphagus aquimarinus ACAM450.</title>
        <authorList>
            <person name="Bowman J.P."/>
        </authorList>
    </citation>
    <scope>NUCLEOTIDE SEQUENCE [LARGE SCALE GENOMIC DNA]</scope>
    <source>
        <strain evidence="2 3">ACAM 450</strain>
    </source>
</reference>
<dbReference type="Proteomes" id="UP000321935">
    <property type="component" value="Unassembled WGS sequence"/>
</dbReference>
<dbReference type="EMBL" id="VORW01000034">
    <property type="protein sequence ID" value="TXE02118.1"/>
    <property type="molecule type" value="Genomic_DNA"/>
</dbReference>
<sequence>MIIRIRYSYREIIRPYMDTVISLACGLKAQNNLAMDVHDSNRDPSLNRAIIFLALKCLSDVKEVEYQVIRSTVRGDRKDSGNEKVTQGRPMGLRI</sequence>
<organism evidence="2 3">
    <name type="scientific">Algoriphagus aquimarinus</name>
    <dbReference type="NCBI Taxonomy" id="237018"/>
    <lineage>
        <taxon>Bacteria</taxon>
        <taxon>Pseudomonadati</taxon>
        <taxon>Bacteroidota</taxon>
        <taxon>Cytophagia</taxon>
        <taxon>Cytophagales</taxon>
        <taxon>Cyclobacteriaceae</taxon>
        <taxon>Algoriphagus</taxon>
    </lineage>
</organism>
<evidence type="ECO:0000256" key="1">
    <source>
        <dbReference type="SAM" id="MobiDB-lite"/>
    </source>
</evidence>
<evidence type="ECO:0000313" key="2">
    <source>
        <dbReference type="EMBL" id="TXE02118.1"/>
    </source>
</evidence>
<protein>
    <submittedName>
        <fullName evidence="2">Uncharacterized protein</fullName>
    </submittedName>
</protein>
<dbReference type="AlphaFoldDB" id="A0A5C7AB14"/>